<evidence type="ECO:0000313" key="2">
    <source>
        <dbReference type="Proteomes" id="UP000257109"/>
    </source>
</evidence>
<feature type="non-terminal residue" evidence="1">
    <location>
        <position position="1"/>
    </location>
</feature>
<dbReference type="EMBL" id="QJKJ01004875">
    <property type="protein sequence ID" value="RDX92389.1"/>
    <property type="molecule type" value="Genomic_DNA"/>
</dbReference>
<gene>
    <name evidence="1" type="ORF">CR513_25475</name>
</gene>
<dbReference type="AlphaFoldDB" id="A0A371GP99"/>
<protein>
    <submittedName>
        <fullName evidence="1">Uncharacterized protein</fullName>
    </submittedName>
</protein>
<proteinExistence type="predicted"/>
<dbReference type="Proteomes" id="UP000257109">
    <property type="component" value="Unassembled WGS sequence"/>
</dbReference>
<name>A0A371GP99_MUCPR</name>
<comment type="caution">
    <text evidence="1">The sequence shown here is derived from an EMBL/GenBank/DDBJ whole genome shotgun (WGS) entry which is preliminary data.</text>
</comment>
<keyword evidence="2" id="KW-1185">Reference proteome</keyword>
<reference evidence="1" key="1">
    <citation type="submission" date="2018-05" db="EMBL/GenBank/DDBJ databases">
        <title>Draft genome of Mucuna pruriens seed.</title>
        <authorList>
            <person name="Nnadi N.E."/>
            <person name="Vos R."/>
            <person name="Hasami M.H."/>
            <person name="Devisetty U.K."/>
            <person name="Aguiy J.C."/>
        </authorList>
    </citation>
    <scope>NUCLEOTIDE SEQUENCE [LARGE SCALE GENOMIC DNA]</scope>
    <source>
        <strain evidence="1">JCA_2017</strain>
    </source>
</reference>
<evidence type="ECO:0000313" key="1">
    <source>
        <dbReference type="EMBL" id="RDX92389.1"/>
    </source>
</evidence>
<organism evidence="1 2">
    <name type="scientific">Mucuna pruriens</name>
    <name type="common">Velvet bean</name>
    <name type="synonym">Dolichos pruriens</name>
    <dbReference type="NCBI Taxonomy" id="157652"/>
    <lineage>
        <taxon>Eukaryota</taxon>
        <taxon>Viridiplantae</taxon>
        <taxon>Streptophyta</taxon>
        <taxon>Embryophyta</taxon>
        <taxon>Tracheophyta</taxon>
        <taxon>Spermatophyta</taxon>
        <taxon>Magnoliopsida</taxon>
        <taxon>eudicotyledons</taxon>
        <taxon>Gunneridae</taxon>
        <taxon>Pentapetalae</taxon>
        <taxon>rosids</taxon>
        <taxon>fabids</taxon>
        <taxon>Fabales</taxon>
        <taxon>Fabaceae</taxon>
        <taxon>Papilionoideae</taxon>
        <taxon>50 kb inversion clade</taxon>
        <taxon>NPAAA clade</taxon>
        <taxon>indigoferoid/millettioid clade</taxon>
        <taxon>Phaseoleae</taxon>
        <taxon>Mucuna</taxon>
    </lineage>
</organism>
<accession>A0A371GP99</accession>
<sequence length="187" mass="21502">MISSSPGHGRLENCPSILDQFQEMIRMQQCRGDRLEGIPHSINLSKIFSPCIEAKQAMVSVALPWLHFFLQHLKHHLSFLKVLNLYINSSKVAISLPINFVFIFSFHLLIDTLHPIKIVRRGAAVHPDMICECRHGNVPLLHKPHQVRHFLGLTQSHKQTHQIVESQRSGITQFIHFVKMTQSLVFH</sequence>